<sequence>MATRWGICSAGRISHDFTVALKSLPAEDHQVAAVAARSLENAKEFAQKHSIPRAYGSYEELARDPDIDVVYIGVIHPYHLSTCLLFTNAKKNVLCEKPLAMNSKEVQEILIVTNKTISTLLLAVWSRFFPASVEMRRLLAQGEVGEVKLVRSEFGFQLSHVGRSVQKELGGGSLLDLGIYCLQFICMVYNREKPECIQAMGVCMESGVDETVVVTLKYSKNRMAVFTCSSGLKLPNDAIIVGTKGIIRILDNMWCPTSFVVNGKETQYPLPEPYLPLNFINSTGMRYEAEEVRQCVLKGLKESAVMSHADSLLLAELEDEIRRQIGVVYSQDCQ</sequence>
<dbReference type="Pfam" id="PF01408">
    <property type="entry name" value="GFO_IDH_MocA"/>
    <property type="match status" value="1"/>
</dbReference>
<dbReference type="SUPFAM" id="SSF51735">
    <property type="entry name" value="NAD(P)-binding Rossmann-fold domains"/>
    <property type="match status" value="1"/>
</dbReference>
<evidence type="ECO:0000256" key="1">
    <source>
        <dbReference type="ARBA" id="ARBA00010928"/>
    </source>
</evidence>
<evidence type="ECO:0000256" key="8">
    <source>
        <dbReference type="ARBA" id="ARBA00043025"/>
    </source>
</evidence>
<proteinExistence type="inferred from homology"/>
<evidence type="ECO:0000256" key="6">
    <source>
        <dbReference type="ARBA" id="ARBA00042926"/>
    </source>
</evidence>
<protein>
    <recommendedName>
        <fullName evidence="5">Trans-1,2-dihydrobenzene-1,2-diol dehydrogenase</fullName>
        <ecNumber evidence="4">1.1.1.179</ecNumber>
        <ecNumber evidence="3">1.3.1.20</ecNumber>
    </recommendedName>
    <alternativeName>
        <fullName evidence="8">D-xylose 1-dehydrogenase</fullName>
    </alternativeName>
    <alternativeName>
        <fullName evidence="7">D-xylose-NADP dehydrogenase</fullName>
    </alternativeName>
    <alternativeName>
        <fullName evidence="6">Dimeric dihydrodiol dehydrogenase</fullName>
    </alternativeName>
</protein>
<dbReference type="GO" id="GO:0000166">
    <property type="term" value="F:nucleotide binding"/>
    <property type="evidence" value="ECO:0007669"/>
    <property type="project" value="InterPro"/>
</dbReference>
<dbReference type="SUPFAM" id="SSF55347">
    <property type="entry name" value="Glyceraldehyde-3-phosphate dehydrogenase-like, C-terminal domain"/>
    <property type="match status" value="1"/>
</dbReference>
<reference evidence="13" key="2">
    <citation type="submission" date="2025-09" db="UniProtKB">
        <authorList>
            <consortium name="Ensembl"/>
        </authorList>
    </citation>
    <scope>IDENTIFICATION</scope>
</reference>
<evidence type="ECO:0000259" key="12">
    <source>
        <dbReference type="Pfam" id="PF22725"/>
    </source>
</evidence>
<evidence type="ECO:0000256" key="3">
    <source>
        <dbReference type="ARBA" id="ARBA00038853"/>
    </source>
</evidence>
<evidence type="ECO:0000256" key="10">
    <source>
        <dbReference type="ARBA" id="ARBA00049233"/>
    </source>
</evidence>
<evidence type="ECO:0000256" key="2">
    <source>
        <dbReference type="ARBA" id="ARBA00023002"/>
    </source>
</evidence>
<evidence type="ECO:0000259" key="11">
    <source>
        <dbReference type="Pfam" id="PF01408"/>
    </source>
</evidence>
<comment type="catalytic activity">
    <reaction evidence="9">
        <text>(1R,2R)-1,2-dihydrobenzene-1,2-diol + NADP(+) = catechol + NADPH + H(+)</text>
        <dbReference type="Rhea" id="RHEA:16729"/>
        <dbReference type="ChEBI" id="CHEBI:10702"/>
        <dbReference type="ChEBI" id="CHEBI:15378"/>
        <dbReference type="ChEBI" id="CHEBI:18135"/>
        <dbReference type="ChEBI" id="CHEBI:57783"/>
        <dbReference type="ChEBI" id="CHEBI:58349"/>
        <dbReference type="EC" id="1.3.1.20"/>
    </reaction>
</comment>
<dbReference type="PANTHER" id="PTHR22604:SF105">
    <property type="entry name" value="TRANS-1,2-DIHYDROBENZENE-1,2-DIOL DEHYDROGENASE"/>
    <property type="match status" value="1"/>
</dbReference>
<evidence type="ECO:0000256" key="9">
    <source>
        <dbReference type="ARBA" id="ARBA00047423"/>
    </source>
</evidence>
<dbReference type="InterPro" id="IPR000683">
    <property type="entry name" value="Gfo/Idh/MocA-like_OxRdtase_N"/>
</dbReference>
<dbReference type="InterPro" id="IPR055170">
    <property type="entry name" value="GFO_IDH_MocA-like_dom"/>
</dbReference>
<dbReference type="PANTHER" id="PTHR22604">
    <property type="entry name" value="OXIDOREDUCTASES"/>
    <property type="match status" value="1"/>
</dbReference>
<dbReference type="STRING" id="94237.ENSMMOP00000021741"/>
<comment type="catalytic activity">
    <reaction evidence="10">
        <text>D-xylose + NADP(+) = D-xylono-1,5-lactone + NADPH + H(+)</text>
        <dbReference type="Rhea" id="RHEA:22000"/>
        <dbReference type="ChEBI" id="CHEBI:15378"/>
        <dbReference type="ChEBI" id="CHEBI:15867"/>
        <dbReference type="ChEBI" id="CHEBI:53455"/>
        <dbReference type="ChEBI" id="CHEBI:57783"/>
        <dbReference type="ChEBI" id="CHEBI:58349"/>
        <dbReference type="EC" id="1.1.1.179"/>
    </reaction>
</comment>
<feature type="domain" description="GFO/IDH/MocA-like oxidoreductase" evidence="12">
    <location>
        <begin position="134"/>
        <end position="248"/>
    </location>
</feature>
<dbReference type="GO" id="GO:0047115">
    <property type="term" value="F:trans-1,2-dihydrobenzene-1,2-diol dehydrogenase activity"/>
    <property type="evidence" value="ECO:0007669"/>
    <property type="project" value="UniProtKB-EC"/>
</dbReference>
<accession>A0A3Q3XFQ9</accession>
<dbReference type="InterPro" id="IPR050984">
    <property type="entry name" value="Gfo/Idh/MocA_domain"/>
</dbReference>
<keyword evidence="14" id="KW-1185">Reference proteome</keyword>
<keyword evidence="2" id="KW-0560">Oxidoreductase</keyword>
<evidence type="ECO:0000256" key="4">
    <source>
        <dbReference type="ARBA" id="ARBA00038984"/>
    </source>
</evidence>
<dbReference type="Gene3D" id="3.40.50.720">
    <property type="entry name" value="NAD(P)-binding Rossmann-like Domain"/>
    <property type="match status" value="1"/>
</dbReference>
<dbReference type="InterPro" id="IPR036291">
    <property type="entry name" value="NAD(P)-bd_dom_sf"/>
</dbReference>
<evidence type="ECO:0000313" key="13">
    <source>
        <dbReference type="Ensembl" id="ENSMMOP00000021741.1"/>
    </source>
</evidence>
<dbReference type="GO" id="GO:0047837">
    <property type="term" value="F:D-xylose 1-dehydrogenase (NADP+) activity"/>
    <property type="evidence" value="ECO:0007669"/>
    <property type="project" value="UniProtKB-EC"/>
</dbReference>
<comment type="similarity">
    <text evidence="1">Belongs to the Gfo/Idh/MocA family.</text>
</comment>
<name>A0A3Q3XFQ9_MOLML</name>
<evidence type="ECO:0000256" key="5">
    <source>
        <dbReference type="ARBA" id="ARBA00040603"/>
    </source>
</evidence>
<feature type="domain" description="Gfo/Idh/MocA-like oxidoreductase N-terminal" evidence="11">
    <location>
        <begin position="4"/>
        <end position="111"/>
    </location>
</feature>
<evidence type="ECO:0000313" key="14">
    <source>
        <dbReference type="Proteomes" id="UP000261620"/>
    </source>
</evidence>
<reference evidence="13" key="1">
    <citation type="submission" date="2025-08" db="UniProtKB">
        <authorList>
            <consortium name="Ensembl"/>
        </authorList>
    </citation>
    <scope>IDENTIFICATION</scope>
</reference>
<dbReference type="Ensembl" id="ENSMMOT00000022102.1">
    <property type="protein sequence ID" value="ENSMMOP00000021741.1"/>
    <property type="gene ID" value="ENSMMOG00000016515.1"/>
</dbReference>
<organism evidence="13 14">
    <name type="scientific">Mola mola</name>
    <name type="common">Ocean sunfish</name>
    <name type="synonym">Tetraodon mola</name>
    <dbReference type="NCBI Taxonomy" id="94237"/>
    <lineage>
        <taxon>Eukaryota</taxon>
        <taxon>Metazoa</taxon>
        <taxon>Chordata</taxon>
        <taxon>Craniata</taxon>
        <taxon>Vertebrata</taxon>
        <taxon>Euteleostomi</taxon>
        <taxon>Actinopterygii</taxon>
        <taxon>Neopterygii</taxon>
        <taxon>Teleostei</taxon>
        <taxon>Neoteleostei</taxon>
        <taxon>Acanthomorphata</taxon>
        <taxon>Eupercaria</taxon>
        <taxon>Tetraodontiformes</taxon>
        <taxon>Molidae</taxon>
        <taxon>Mola</taxon>
    </lineage>
</organism>
<dbReference type="EC" id="1.1.1.179" evidence="4"/>
<dbReference type="EC" id="1.3.1.20" evidence="3"/>
<evidence type="ECO:0000256" key="7">
    <source>
        <dbReference type="ARBA" id="ARBA00042988"/>
    </source>
</evidence>
<dbReference type="AlphaFoldDB" id="A0A3Q3XFQ9"/>
<dbReference type="Gene3D" id="3.30.360.10">
    <property type="entry name" value="Dihydrodipicolinate Reductase, domain 2"/>
    <property type="match status" value="1"/>
</dbReference>
<dbReference type="Pfam" id="PF22725">
    <property type="entry name" value="GFO_IDH_MocA_C3"/>
    <property type="match status" value="1"/>
</dbReference>
<dbReference type="Proteomes" id="UP000261620">
    <property type="component" value="Unplaced"/>
</dbReference>